<reference evidence="6" key="1">
    <citation type="submission" date="2020-11" db="EMBL/GenBank/DDBJ databases">
        <title>Kefir isolates.</title>
        <authorList>
            <person name="Marcisauskas S."/>
            <person name="Kim Y."/>
            <person name="Blasche S."/>
        </authorList>
    </citation>
    <scope>NUCLEOTIDE SEQUENCE</scope>
    <source>
        <strain evidence="6">Olga-1</strain>
    </source>
</reference>
<evidence type="ECO:0000313" key="7">
    <source>
        <dbReference type="Proteomes" id="UP000697127"/>
    </source>
</evidence>
<comment type="caution">
    <text evidence="6">The sequence shown here is derived from an EMBL/GenBank/DDBJ whole genome shotgun (WGS) entry which is preliminary data.</text>
</comment>
<name>A0A9P6WG90_9ASCO</name>
<protein>
    <recommendedName>
        <fullName evidence="8">Ribosomal RNA-processing protein 1</fullName>
    </recommendedName>
</protein>
<dbReference type="AlphaFoldDB" id="A0A9P6WG90"/>
<feature type="compositionally biased region" description="Basic and acidic residues" evidence="5">
    <location>
        <begin position="187"/>
        <end position="199"/>
    </location>
</feature>
<organism evidence="6 7">
    <name type="scientific">Pichia californica</name>
    <dbReference type="NCBI Taxonomy" id="460514"/>
    <lineage>
        <taxon>Eukaryota</taxon>
        <taxon>Fungi</taxon>
        <taxon>Dikarya</taxon>
        <taxon>Ascomycota</taxon>
        <taxon>Saccharomycotina</taxon>
        <taxon>Pichiomycetes</taxon>
        <taxon>Pichiales</taxon>
        <taxon>Pichiaceae</taxon>
        <taxon>Pichia</taxon>
    </lineage>
</organism>
<keyword evidence="7" id="KW-1185">Reference proteome</keyword>
<feature type="compositionally biased region" description="Polar residues" evidence="5">
    <location>
        <begin position="251"/>
        <end position="266"/>
    </location>
</feature>
<comment type="similarity">
    <text evidence="2">Belongs to the RRP1 family.</text>
</comment>
<dbReference type="EMBL" id="PUHW01000439">
    <property type="protein sequence ID" value="KAG0686590.1"/>
    <property type="molecule type" value="Genomic_DNA"/>
</dbReference>
<evidence type="ECO:0000256" key="3">
    <source>
        <dbReference type="ARBA" id="ARBA00022552"/>
    </source>
</evidence>
<feature type="region of interest" description="Disordered" evidence="5">
    <location>
        <begin position="174"/>
        <end position="199"/>
    </location>
</feature>
<dbReference type="GO" id="GO:0006364">
    <property type="term" value="P:rRNA processing"/>
    <property type="evidence" value="ECO:0007669"/>
    <property type="project" value="UniProtKB-KW"/>
</dbReference>
<comment type="subcellular location">
    <subcellularLocation>
        <location evidence="1">Nucleus</location>
    </subcellularLocation>
</comment>
<dbReference type="Pfam" id="PF05997">
    <property type="entry name" value="Nop52"/>
    <property type="match status" value="1"/>
</dbReference>
<gene>
    <name evidence="6" type="ORF">C6P40_003746</name>
</gene>
<dbReference type="InterPro" id="IPR010301">
    <property type="entry name" value="RRP1"/>
</dbReference>
<dbReference type="PANTHER" id="PTHR13026">
    <property type="entry name" value="NNP-1 PROTEIN NOVEL NUCLEAR PROTEIN 1 NOP52"/>
    <property type="match status" value="1"/>
</dbReference>
<dbReference type="GO" id="GO:0030688">
    <property type="term" value="C:preribosome, small subunit precursor"/>
    <property type="evidence" value="ECO:0007669"/>
    <property type="project" value="InterPro"/>
</dbReference>
<dbReference type="PANTHER" id="PTHR13026:SF0">
    <property type="entry name" value="RIBOSOMAL RNA PROCESSING 1B"/>
    <property type="match status" value="1"/>
</dbReference>
<feature type="compositionally biased region" description="Acidic residues" evidence="5">
    <location>
        <begin position="174"/>
        <end position="186"/>
    </location>
</feature>
<sequence>MKTNAFVRQLASNKRTVRENAIETLKKFLSSKEKANKINIMELNKLWKGLFYSMWFCDKSRPQQRLANQLAKLFSECIIDEQFCNFVESFWNIMNKEWKELDKWRIDKFLMLMRYVIRESFVKLDSLNWDEKFVNSYLKVLTNVVLRDDIKVPRSITFHIVDVWVDELENTLFPSEEDEEEDGSEEKEEKKQESDDDRIETRKNILKEKKIPIEILLHPFKQLSGKGHNEALVNKIRIEILEDERLLELNVDTSLPKATNTNSNEGSDSEEEQEEEEEEEEWKGFGN</sequence>
<proteinExistence type="inferred from homology"/>
<keyword evidence="3" id="KW-0698">rRNA processing</keyword>
<evidence type="ECO:0000256" key="5">
    <source>
        <dbReference type="SAM" id="MobiDB-lite"/>
    </source>
</evidence>
<feature type="compositionally biased region" description="Acidic residues" evidence="5">
    <location>
        <begin position="267"/>
        <end position="281"/>
    </location>
</feature>
<dbReference type="GO" id="GO:0005634">
    <property type="term" value="C:nucleus"/>
    <property type="evidence" value="ECO:0007669"/>
    <property type="project" value="UniProtKB-SubCell"/>
</dbReference>
<evidence type="ECO:0000256" key="2">
    <source>
        <dbReference type="ARBA" id="ARBA00006374"/>
    </source>
</evidence>
<evidence type="ECO:0000256" key="1">
    <source>
        <dbReference type="ARBA" id="ARBA00004123"/>
    </source>
</evidence>
<keyword evidence="4" id="KW-0539">Nucleus</keyword>
<evidence type="ECO:0008006" key="8">
    <source>
        <dbReference type="Google" id="ProtNLM"/>
    </source>
</evidence>
<dbReference type="OrthoDB" id="2019504at2759"/>
<evidence type="ECO:0000313" key="6">
    <source>
        <dbReference type="EMBL" id="KAG0686590.1"/>
    </source>
</evidence>
<evidence type="ECO:0000256" key="4">
    <source>
        <dbReference type="ARBA" id="ARBA00023242"/>
    </source>
</evidence>
<dbReference type="Proteomes" id="UP000697127">
    <property type="component" value="Unassembled WGS sequence"/>
</dbReference>
<accession>A0A9P6WG90</accession>
<feature type="region of interest" description="Disordered" evidence="5">
    <location>
        <begin position="250"/>
        <end position="287"/>
    </location>
</feature>